<dbReference type="SMART" id="SM00173">
    <property type="entry name" value="RAS"/>
    <property type="match status" value="1"/>
</dbReference>
<name>A0A5M9K377_MONFR</name>
<dbReference type="AlphaFoldDB" id="A0A5M9K377"/>
<evidence type="ECO:0000256" key="3">
    <source>
        <dbReference type="SAM" id="MobiDB-lite"/>
    </source>
</evidence>
<protein>
    <submittedName>
        <fullName evidence="4">Uncharacterized protein</fullName>
    </submittedName>
</protein>
<dbReference type="GO" id="GO:0005525">
    <property type="term" value="F:GTP binding"/>
    <property type="evidence" value="ECO:0007669"/>
    <property type="project" value="UniProtKB-KW"/>
</dbReference>
<sequence>MDEPPLGPPPIETTVLLLGDSNVGKSTFLSRPPSNLSSIEATTQAQVLLDSHQPITFGIRFSNIPYRLNFYDTSSPIDWRTLKPNVIILCYAVSNRASLLNLQTFWHKILQTTFQYELPILLLALKRDLRSEQDPNGIIYPQEGHRVAQELRCDRYMECSSQTGELVAEPILYIHSPNRLTRAKELKSIRHYSTRDYISLSFKLRYKARIFHSLPNHLPVTTTTSTFNSAQQKSLEQNPISTHPSPKP</sequence>
<dbReference type="Pfam" id="PF00071">
    <property type="entry name" value="Ras"/>
    <property type="match status" value="1"/>
</dbReference>
<dbReference type="GO" id="GO:0003924">
    <property type="term" value="F:GTPase activity"/>
    <property type="evidence" value="ECO:0007669"/>
    <property type="project" value="InterPro"/>
</dbReference>
<accession>A0A5M9K377</accession>
<dbReference type="SMART" id="SM00175">
    <property type="entry name" value="RAB"/>
    <property type="match status" value="1"/>
</dbReference>
<evidence type="ECO:0000313" key="4">
    <source>
        <dbReference type="EMBL" id="KAA8574909.1"/>
    </source>
</evidence>
<feature type="region of interest" description="Disordered" evidence="3">
    <location>
        <begin position="222"/>
        <end position="248"/>
    </location>
</feature>
<keyword evidence="5" id="KW-1185">Reference proteome</keyword>
<evidence type="ECO:0000313" key="5">
    <source>
        <dbReference type="Proteomes" id="UP000322873"/>
    </source>
</evidence>
<dbReference type="SMART" id="SM00174">
    <property type="entry name" value="RHO"/>
    <property type="match status" value="1"/>
</dbReference>
<dbReference type="InterPro" id="IPR003578">
    <property type="entry name" value="Small_GTPase_Rho"/>
</dbReference>
<comment type="caution">
    <text evidence="4">The sequence shown here is derived from an EMBL/GenBank/DDBJ whole genome shotgun (WGS) entry which is preliminary data.</text>
</comment>
<dbReference type="InterPro" id="IPR001806">
    <property type="entry name" value="Small_GTPase"/>
</dbReference>
<dbReference type="PRINTS" id="PR00449">
    <property type="entry name" value="RASTRNSFRMNG"/>
</dbReference>
<reference evidence="4 5" key="1">
    <citation type="submission" date="2019-06" db="EMBL/GenBank/DDBJ databases">
        <title>Genome Sequence of the Brown Rot Fungal Pathogen Monilinia fructicola.</title>
        <authorList>
            <person name="De Miccolis Angelini R.M."/>
            <person name="Landi L."/>
            <person name="Abate D."/>
            <person name="Pollastro S."/>
            <person name="Romanazzi G."/>
            <person name="Faretra F."/>
        </authorList>
    </citation>
    <scope>NUCLEOTIDE SEQUENCE [LARGE SCALE GENOMIC DNA]</scope>
    <source>
        <strain evidence="4 5">Mfrc123</strain>
    </source>
</reference>
<dbReference type="VEuPathDB" id="FungiDB:MFRU_002g04260"/>
<dbReference type="GO" id="GO:0007264">
    <property type="term" value="P:small GTPase-mediated signal transduction"/>
    <property type="evidence" value="ECO:0007669"/>
    <property type="project" value="InterPro"/>
</dbReference>
<dbReference type="PANTHER" id="PTHR24072">
    <property type="entry name" value="RHO FAMILY GTPASE"/>
    <property type="match status" value="1"/>
</dbReference>
<evidence type="ECO:0000256" key="2">
    <source>
        <dbReference type="ARBA" id="ARBA00023134"/>
    </source>
</evidence>
<dbReference type="Proteomes" id="UP000322873">
    <property type="component" value="Unassembled WGS sequence"/>
</dbReference>
<keyword evidence="2" id="KW-0342">GTP-binding</keyword>
<keyword evidence="1" id="KW-0547">Nucleotide-binding</keyword>
<dbReference type="Gene3D" id="3.40.50.300">
    <property type="entry name" value="P-loop containing nucleotide triphosphate hydrolases"/>
    <property type="match status" value="1"/>
</dbReference>
<dbReference type="SUPFAM" id="SSF52540">
    <property type="entry name" value="P-loop containing nucleoside triphosphate hydrolases"/>
    <property type="match status" value="1"/>
</dbReference>
<dbReference type="InterPro" id="IPR027417">
    <property type="entry name" value="P-loop_NTPase"/>
</dbReference>
<gene>
    <name evidence="4" type="ORF">EYC84_004146</name>
</gene>
<dbReference type="EMBL" id="VICG01000002">
    <property type="protein sequence ID" value="KAA8574909.1"/>
    <property type="molecule type" value="Genomic_DNA"/>
</dbReference>
<evidence type="ECO:0000256" key="1">
    <source>
        <dbReference type="ARBA" id="ARBA00022741"/>
    </source>
</evidence>
<organism evidence="4 5">
    <name type="scientific">Monilinia fructicola</name>
    <name type="common">Brown rot fungus</name>
    <name type="synonym">Ciboria fructicola</name>
    <dbReference type="NCBI Taxonomy" id="38448"/>
    <lineage>
        <taxon>Eukaryota</taxon>
        <taxon>Fungi</taxon>
        <taxon>Dikarya</taxon>
        <taxon>Ascomycota</taxon>
        <taxon>Pezizomycotina</taxon>
        <taxon>Leotiomycetes</taxon>
        <taxon>Helotiales</taxon>
        <taxon>Sclerotiniaceae</taxon>
        <taxon>Monilinia</taxon>
    </lineage>
</organism>
<proteinExistence type="predicted"/>